<protein>
    <submittedName>
        <fullName evidence="3">Chromosomal replication initiator protein DnaA</fullName>
    </submittedName>
</protein>
<dbReference type="Proteomes" id="UP000824238">
    <property type="component" value="Unassembled WGS sequence"/>
</dbReference>
<comment type="caution">
    <text evidence="3">The sequence shown here is derived from an EMBL/GenBank/DDBJ whole genome shotgun (WGS) entry which is preliminary data.</text>
</comment>
<sequence length="158" mass="17776">MDSLKSVWQSILDEIAKNITSTAYNTWFSDCEPVELGETSLIIQTTSDFKRSVIQGRFGDVIRAALREIFSCEMELVVLTPEDIEFQRQRHHMTEIPPEMDGYTFDRFVVGPSNKFAHAAAIAVAENPGRAYNPLFIYGNSGLGKTHLLLAIGQRIHD</sequence>
<dbReference type="PANTHER" id="PTHR30050:SF2">
    <property type="entry name" value="CHROMOSOMAL REPLICATION INITIATOR PROTEIN DNAA"/>
    <property type="match status" value="1"/>
</dbReference>
<dbReference type="GO" id="GO:0006270">
    <property type="term" value="P:DNA replication initiation"/>
    <property type="evidence" value="ECO:0007669"/>
    <property type="project" value="TreeGrafter"/>
</dbReference>
<dbReference type="SUPFAM" id="SSF52540">
    <property type="entry name" value="P-loop containing nucleoside triphosphate hydrolases"/>
    <property type="match status" value="1"/>
</dbReference>
<dbReference type="GO" id="GO:0003688">
    <property type="term" value="F:DNA replication origin binding"/>
    <property type="evidence" value="ECO:0007669"/>
    <property type="project" value="TreeGrafter"/>
</dbReference>
<name>A0A9D1DKZ3_9FIRM</name>
<dbReference type="EMBL" id="DVHH01000103">
    <property type="protein sequence ID" value="HIR54768.1"/>
    <property type="molecule type" value="Genomic_DNA"/>
</dbReference>
<accession>A0A9D1DKZ3</accession>
<dbReference type="PANTHER" id="PTHR30050">
    <property type="entry name" value="CHROMOSOMAL REPLICATION INITIATOR PROTEIN DNAA"/>
    <property type="match status" value="1"/>
</dbReference>
<gene>
    <name evidence="3" type="ORF">IAD36_04085</name>
</gene>
<dbReference type="Pfam" id="PF11638">
    <property type="entry name" value="DnaA_N"/>
    <property type="match status" value="1"/>
</dbReference>
<dbReference type="InterPro" id="IPR038454">
    <property type="entry name" value="DnaA_N_sf"/>
</dbReference>
<reference evidence="3" key="1">
    <citation type="submission" date="2020-10" db="EMBL/GenBank/DDBJ databases">
        <authorList>
            <person name="Gilroy R."/>
        </authorList>
    </citation>
    <scope>NUCLEOTIDE SEQUENCE</scope>
    <source>
        <strain evidence="3">ChiGjej3B3-7149</strain>
    </source>
</reference>
<feature type="domain" description="Chromosomal replication initiator protein DnaA ATPAse" evidence="1">
    <location>
        <begin position="102"/>
        <end position="157"/>
    </location>
</feature>
<reference evidence="3" key="2">
    <citation type="journal article" date="2021" name="PeerJ">
        <title>Extensive microbial diversity within the chicken gut microbiome revealed by metagenomics and culture.</title>
        <authorList>
            <person name="Gilroy R."/>
            <person name="Ravi A."/>
            <person name="Getino M."/>
            <person name="Pursley I."/>
            <person name="Horton D.L."/>
            <person name="Alikhan N.F."/>
            <person name="Baker D."/>
            <person name="Gharbi K."/>
            <person name="Hall N."/>
            <person name="Watson M."/>
            <person name="Adriaenssens E.M."/>
            <person name="Foster-Nyarko E."/>
            <person name="Jarju S."/>
            <person name="Secka A."/>
            <person name="Antonio M."/>
            <person name="Oren A."/>
            <person name="Chaudhuri R.R."/>
            <person name="La Ragione R."/>
            <person name="Hildebrand F."/>
            <person name="Pallen M.J."/>
        </authorList>
    </citation>
    <scope>NUCLEOTIDE SEQUENCE</scope>
    <source>
        <strain evidence="3">ChiGjej3B3-7149</strain>
    </source>
</reference>
<organism evidence="3 4">
    <name type="scientific">Candidatus Scatomorpha intestinigallinarum</name>
    <dbReference type="NCBI Taxonomy" id="2840923"/>
    <lineage>
        <taxon>Bacteria</taxon>
        <taxon>Bacillati</taxon>
        <taxon>Bacillota</taxon>
        <taxon>Clostridia</taxon>
        <taxon>Eubacteriales</taxon>
        <taxon>Candidatus Scatomorpha</taxon>
    </lineage>
</organism>
<dbReference type="GO" id="GO:0005886">
    <property type="term" value="C:plasma membrane"/>
    <property type="evidence" value="ECO:0007669"/>
    <property type="project" value="TreeGrafter"/>
</dbReference>
<feature type="non-terminal residue" evidence="3">
    <location>
        <position position="158"/>
    </location>
</feature>
<evidence type="ECO:0000313" key="4">
    <source>
        <dbReference type="Proteomes" id="UP000824238"/>
    </source>
</evidence>
<dbReference type="AlphaFoldDB" id="A0A9D1DKZ3"/>
<evidence type="ECO:0000313" key="3">
    <source>
        <dbReference type="EMBL" id="HIR54768.1"/>
    </source>
</evidence>
<dbReference type="InterPro" id="IPR024633">
    <property type="entry name" value="DnaA_N_dom"/>
</dbReference>
<dbReference type="Pfam" id="PF00308">
    <property type="entry name" value="Bac_DnaA"/>
    <property type="match status" value="1"/>
</dbReference>
<evidence type="ECO:0000259" key="2">
    <source>
        <dbReference type="Pfam" id="PF11638"/>
    </source>
</evidence>
<feature type="domain" description="DnaA N-terminal" evidence="2">
    <location>
        <begin position="6"/>
        <end position="67"/>
    </location>
</feature>
<dbReference type="Gene3D" id="3.30.300.180">
    <property type="match status" value="1"/>
</dbReference>
<dbReference type="InterPro" id="IPR013317">
    <property type="entry name" value="DnaA_dom"/>
</dbReference>
<evidence type="ECO:0000259" key="1">
    <source>
        <dbReference type="Pfam" id="PF00308"/>
    </source>
</evidence>
<proteinExistence type="predicted"/>
<dbReference type="Gene3D" id="3.40.50.300">
    <property type="entry name" value="P-loop containing nucleotide triphosphate hydrolases"/>
    <property type="match status" value="1"/>
</dbReference>
<dbReference type="InterPro" id="IPR027417">
    <property type="entry name" value="P-loop_NTPase"/>
</dbReference>